<dbReference type="Proteomes" id="UP000827724">
    <property type="component" value="Unassembled WGS sequence"/>
</dbReference>
<reference evidence="1" key="1">
    <citation type="submission" date="2021-08" db="EMBL/GenBank/DDBJ databases">
        <title>Chromosome-Level Trichoderma cornu-damae using Hi-C Data.</title>
        <authorList>
            <person name="Kim C.S."/>
        </authorList>
    </citation>
    <scope>NUCLEOTIDE SEQUENCE</scope>
    <source>
        <strain evidence="1">KA19-0412C</strain>
    </source>
</reference>
<name>A0A9P8QSV1_9HYPO</name>
<protein>
    <submittedName>
        <fullName evidence="1">Uncharacterized protein</fullName>
    </submittedName>
</protein>
<sequence length="59" mass="6765">MRSLLIGLETQSRKQRRLLLKRHFGGPQRGLEIFVRGLQVSESPRHLFSALVGGQQIMH</sequence>
<keyword evidence="2" id="KW-1185">Reference proteome</keyword>
<organism evidence="1 2">
    <name type="scientific">Trichoderma cornu-damae</name>
    <dbReference type="NCBI Taxonomy" id="654480"/>
    <lineage>
        <taxon>Eukaryota</taxon>
        <taxon>Fungi</taxon>
        <taxon>Dikarya</taxon>
        <taxon>Ascomycota</taxon>
        <taxon>Pezizomycotina</taxon>
        <taxon>Sordariomycetes</taxon>
        <taxon>Hypocreomycetidae</taxon>
        <taxon>Hypocreales</taxon>
        <taxon>Hypocreaceae</taxon>
        <taxon>Trichoderma</taxon>
    </lineage>
</organism>
<evidence type="ECO:0000313" key="1">
    <source>
        <dbReference type="EMBL" id="KAH6608628.1"/>
    </source>
</evidence>
<accession>A0A9P8QSV1</accession>
<proteinExistence type="predicted"/>
<evidence type="ECO:0000313" key="2">
    <source>
        <dbReference type="Proteomes" id="UP000827724"/>
    </source>
</evidence>
<dbReference type="EMBL" id="JAIWOZ010000002">
    <property type="protein sequence ID" value="KAH6608628.1"/>
    <property type="molecule type" value="Genomic_DNA"/>
</dbReference>
<comment type="caution">
    <text evidence="1">The sequence shown here is derived from an EMBL/GenBank/DDBJ whole genome shotgun (WGS) entry which is preliminary data.</text>
</comment>
<dbReference type="AlphaFoldDB" id="A0A9P8QSV1"/>
<gene>
    <name evidence="1" type="ORF">Trco_001974</name>
</gene>